<name>A0A517U029_9BACT</name>
<dbReference type="Pfam" id="PF13202">
    <property type="entry name" value="EF-hand_5"/>
    <property type="match status" value="2"/>
</dbReference>
<proteinExistence type="predicted"/>
<evidence type="ECO:0000313" key="2">
    <source>
        <dbReference type="EMBL" id="QDT73963.1"/>
    </source>
</evidence>
<dbReference type="OrthoDB" id="277900at2"/>
<dbReference type="InterPro" id="IPR002048">
    <property type="entry name" value="EF_hand_dom"/>
</dbReference>
<dbReference type="AlphaFoldDB" id="A0A517U029"/>
<gene>
    <name evidence="2" type="ORF">I41_31550</name>
</gene>
<dbReference type="CDD" id="cd00051">
    <property type="entry name" value="EFh"/>
    <property type="match status" value="1"/>
</dbReference>
<keyword evidence="3" id="KW-1185">Reference proteome</keyword>
<evidence type="ECO:0000313" key="3">
    <source>
        <dbReference type="Proteomes" id="UP000317909"/>
    </source>
</evidence>
<feature type="domain" description="EF-hand" evidence="1">
    <location>
        <begin position="44"/>
        <end position="79"/>
    </location>
</feature>
<dbReference type="Proteomes" id="UP000317909">
    <property type="component" value="Chromosome"/>
</dbReference>
<dbReference type="EMBL" id="CP036339">
    <property type="protein sequence ID" value="QDT73963.1"/>
    <property type="molecule type" value="Genomic_DNA"/>
</dbReference>
<organism evidence="2 3">
    <name type="scientific">Lacipirellula limnantheis</name>
    <dbReference type="NCBI Taxonomy" id="2528024"/>
    <lineage>
        <taxon>Bacteria</taxon>
        <taxon>Pseudomonadati</taxon>
        <taxon>Planctomycetota</taxon>
        <taxon>Planctomycetia</taxon>
        <taxon>Pirellulales</taxon>
        <taxon>Lacipirellulaceae</taxon>
        <taxon>Lacipirellula</taxon>
    </lineage>
</organism>
<dbReference type="Gene3D" id="1.10.238.10">
    <property type="entry name" value="EF-hand"/>
    <property type="match status" value="1"/>
</dbReference>
<dbReference type="PROSITE" id="PS51257">
    <property type="entry name" value="PROKAR_LIPOPROTEIN"/>
    <property type="match status" value="1"/>
</dbReference>
<dbReference type="PROSITE" id="PS50222">
    <property type="entry name" value="EF_HAND_2"/>
    <property type="match status" value="2"/>
</dbReference>
<accession>A0A517U029</accession>
<dbReference type="InterPro" id="IPR018247">
    <property type="entry name" value="EF_Hand_1_Ca_BS"/>
</dbReference>
<feature type="domain" description="EF-hand" evidence="1">
    <location>
        <begin position="80"/>
        <end position="105"/>
    </location>
</feature>
<reference evidence="2 3" key="1">
    <citation type="submission" date="2019-02" db="EMBL/GenBank/DDBJ databases">
        <title>Deep-cultivation of Planctomycetes and their phenomic and genomic characterization uncovers novel biology.</title>
        <authorList>
            <person name="Wiegand S."/>
            <person name="Jogler M."/>
            <person name="Boedeker C."/>
            <person name="Pinto D."/>
            <person name="Vollmers J."/>
            <person name="Rivas-Marin E."/>
            <person name="Kohn T."/>
            <person name="Peeters S.H."/>
            <person name="Heuer A."/>
            <person name="Rast P."/>
            <person name="Oberbeckmann S."/>
            <person name="Bunk B."/>
            <person name="Jeske O."/>
            <person name="Meyerdierks A."/>
            <person name="Storesund J.E."/>
            <person name="Kallscheuer N."/>
            <person name="Luecker S."/>
            <person name="Lage O.M."/>
            <person name="Pohl T."/>
            <person name="Merkel B.J."/>
            <person name="Hornburger P."/>
            <person name="Mueller R.-W."/>
            <person name="Bruemmer F."/>
            <person name="Labrenz M."/>
            <person name="Spormann A.M."/>
            <person name="Op den Camp H."/>
            <person name="Overmann J."/>
            <person name="Amann R."/>
            <person name="Jetten M.S.M."/>
            <person name="Mascher T."/>
            <person name="Medema M.H."/>
            <person name="Devos D.P."/>
            <person name="Kaster A.-K."/>
            <person name="Ovreas L."/>
            <person name="Rohde M."/>
            <person name="Galperin M.Y."/>
            <person name="Jogler C."/>
        </authorList>
    </citation>
    <scope>NUCLEOTIDE SEQUENCE [LARGE SCALE GENOMIC DNA]</scope>
    <source>
        <strain evidence="2 3">I41</strain>
    </source>
</reference>
<dbReference type="SUPFAM" id="SSF47473">
    <property type="entry name" value="EF-hand"/>
    <property type="match status" value="1"/>
</dbReference>
<dbReference type="PROSITE" id="PS00018">
    <property type="entry name" value="EF_HAND_1"/>
    <property type="match status" value="2"/>
</dbReference>
<dbReference type="GO" id="GO:0005509">
    <property type="term" value="F:calcium ion binding"/>
    <property type="evidence" value="ECO:0007669"/>
    <property type="project" value="InterPro"/>
</dbReference>
<evidence type="ECO:0000259" key="1">
    <source>
        <dbReference type="PROSITE" id="PS50222"/>
    </source>
</evidence>
<protein>
    <submittedName>
        <fullName evidence="2">EF hand</fullName>
    </submittedName>
</protein>
<dbReference type="InterPro" id="IPR011992">
    <property type="entry name" value="EF-hand-dom_pair"/>
</dbReference>
<dbReference type="KEGG" id="llh:I41_31550"/>
<sequence>MPSGLRGDDSKGSKTRSPAATLLATATLIAISIGCSSPAKVGISPGTAAAKAMELYDANKDGALDAEELKKCPPLAASLQKYDGNGDGKISTEELAGRLAGLLAGSSLAGVDLSVTLDGQPLSGATVKLRPAAFLGGELDMAEGVTDEMGIARPTIPPEHIPEEFRKSPLVQKIPYLVEITHSERQIPAQYNSATELGFEVDPSARGGLSTVFNLKSK</sequence>